<dbReference type="PANTHER" id="PTHR32071">
    <property type="entry name" value="TRANSCRIPTIONAL REGULATORY PROTEIN"/>
    <property type="match status" value="1"/>
</dbReference>
<dbReference type="InterPro" id="IPR000014">
    <property type="entry name" value="PAS"/>
</dbReference>
<dbReference type="GO" id="GO:0003677">
    <property type="term" value="F:DNA binding"/>
    <property type="evidence" value="ECO:0007669"/>
    <property type="project" value="UniProtKB-KW"/>
</dbReference>
<dbReference type="Pfam" id="PF25601">
    <property type="entry name" value="AAA_lid_14"/>
    <property type="match status" value="1"/>
</dbReference>
<dbReference type="InterPro" id="IPR058031">
    <property type="entry name" value="AAA_lid_NorR"/>
</dbReference>
<sequence>MEKLLQLTKKKPELFTDILESIKDAIYIVDHEGTTLWMNSASEAMCRLPRKQMIGRNVRDLEREGVFNPSVSRMALEAGKNVSTVQVMDEGRKYIATGHLVKDKEGKVIVSVAHCRDITEAVKNTSKLKETEELLEKYSAEIRKLTKINPKIGDSVALILSGKSRNRVAAGEIIKKIAAVDTTALITGETGTGKSVTAEKIHLLSKRKSKPFVQINCASLPEALLESELFGYERGSFTGAASQGKAGLIQAAEQGTLFLDEIGELPLHLQTKLLHFLQSKKYLPIGAREYKYADVRIITATNRNLEDMAAEGTFRSDLFYRLNVLTVKLPPLRESIDDIEEMARYFLDIFNEKYRMNKSFSDKVVKAFHQYIWPGNVRELENLIERLVILSEKLIEEKDLPQKMIQQYRDPKAVTASLNHTTMPDLLEEMEKNMILEALEKKKSTRKAAKYLGVTQSLLMRRVKKYNIQLVEEEV</sequence>
<keyword evidence="4" id="KW-0805">Transcription regulation</keyword>
<dbReference type="InterPro" id="IPR009057">
    <property type="entry name" value="Homeodomain-like_sf"/>
</dbReference>
<dbReference type="Gene3D" id="1.10.8.60">
    <property type="match status" value="1"/>
</dbReference>
<feature type="domain" description="Sigma-54 factor interaction" evidence="8">
    <location>
        <begin position="160"/>
        <end position="389"/>
    </location>
</feature>
<name>A0A6I1FLS8_9BACI</name>
<dbReference type="PROSITE" id="PS50112">
    <property type="entry name" value="PAS"/>
    <property type="match status" value="1"/>
</dbReference>
<keyword evidence="1" id="KW-0547">Nucleotide-binding</keyword>
<dbReference type="InterPro" id="IPR002078">
    <property type="entry name" value="Sigma_54_int"/>
</dbReference>
<dbReference type="GO" id="GO:0006355">
    <property type="term" value="P:regulation of DNA-templated transcription"/>
    <property type="evidence" value="ECO:0007669"/>
    <property type="project" value="InterPro"/>
</dbReference>
<dbReference type="Gene3D" id="3.30.450.20">
    <property type="entry name" value="PAS domain"/>
    <property type="match status" value="1"/>
</dbReference>
<evidence type="ECO:0000313" key="11">
    <source>
        <dbReference type="Proteomes" id="UP000429595"/>
    </source>
</evidence>
<feature type="domain" description="PAS" evidence="9">
    <location>
        <begin position="11"/>
        <end position="61"/>
    </location>
</feature>
<dbReference type="InterPro" id="IPR025944">
    <property type="entry name" value="Sigma_54_int_dom_CS"/>
</dbReference>
<accession>A0A6I1FLS8</accession>
<reference evidence="10 11" key="1">
    <citation type="submission" date="2019-10" db="EMBL/GenBank/DDBJ databases">
        <title>Bacillus aerolatum sp. nov., isolated from bioaerosol of sport playgrounds.</title>
        <authorList>
            <person name="Chen P."/>
            <person name="Zhang G."/>
        </authorList>
    </citation>
    <scope>NUCLEOTIDE SEQUENCE [LARGE SCALE GENOMIC DNA]</scope>
    <source>
        <strain evidence="10 11">CX253</strain>
    </source>
</reference>
<dbReference type="CDD" id="cd00130">
    <property type="entry name" value="PAS"/>
    <property type="match status" value="1"/>
</dbReference>
<dbReference type="CDD" id="cd00009">
    <property type="entry name" value="AAA"/>
    <property type="match status" value="1"/>
</dbReference>
<dbReference type="InterPro" id="IPR035965">
    <property type="entry name" value="PAS-like_dom_sf"/>
</dbReference>
<dbReference type="InterPro" id="IPR030828">
    <property type="entry name" value="HTH_TyrR"/>
</dbReference>
<dbReference type="Proteomes" id="UP000429595">
    <property type="component" value="Unassembled WGS sequence"/>
</dbReference>
<evidence type="ECO:0000256" key="5">
    <source>
        <dbReference type="ARBA" id="ARBA00023163"/>
    </source>
</evidence>
<dbReference type="EMBL" id="WEIO01000004">
    <property type="protein sequence ID" value="KAB7707189.1"/>
    <property type="molecule type" value="Genomic_DNA"/>
</dbReference>
<evidence type="ECO:0000256" key="7">
    <source>
        <dbReference type="SAM" id="Coils"/>
    </source>
</evidence>
<dbReference type="Gene3D" id="3.40.50.300">
    <property type="entry name" value="P-loop containing nucleotide triphosphate hydrolases"/>
    <property type="match status" value="1"/>
</dbReference>
<dbReference type="SMART" id="SM00382">
    <property type="entry name" value="AAA"/>
    <property type="match status" value="1"/>
</dbReference>
<organism evidence="10 11">
    <name type="scientific">Bacillus aerolatus</name>
    <dbReference type="NCBI Taxonomy" id="2653354"/>
    <lineage>
        <taxon>Bacteria</taxon>
        <taxon>Bacillati</taxon>
        <taxon>Bacillota</taxon>
        <taxon>Bacilli</taxon>
        <taxon>Bacillales</taxon>
        <taxon>Bacillaceae</taxon>
        <taxon>Bacillus</taxon>
    </lineage>
</organism>
<evidence type="ECO:0000256" key="2">
    <source>
        <dbReference type="ARBA" id="ARBA00022797"/>
    </source>
</evidence>
<keyword evidence="11" id="KW-1185">Reference proteome</keyword>
<evidence type="ECO:0000256" key="6">
    <source>
        <dbReference type="ARBA" id="ARBA00029500"/>
    </source>
</evidence>
<dbReference type="PANTHER" id="PTHR32071:SF57">
    <property type="entry name" value="C4-DICARBOXYLATE TRANSPORT TRANSCRIPTIONAL REGULATORY PROTEIN DCTD"/>
    <property type="match status" value="1"/>
</dbReference>
<dbReference type="SMART" id="SM00091">
    <property type="entry name" value="PAS"/>
    <property type="match status" value="1"/>
</dbReference>
<evidence type="ECO:0000256" key="3">
    <source>
        <dbReference type="ARBA" id="ARBA00022840"/>
    </source>
</evidence>
<gene>
    <name evidence="10" type="ORF">F9802_09285</name>
</gene>
<dbReference type="NCBIfam" id="TIGR00229">
    <property type="entry name" value="sensory_box"/>
    <property type="match status" value="1"/>
</dbReference>
<dbReference type="InterPro" id="IPR013656">
    <property type="entry name" value="PAS_4"/>
</dbReference>
<dbReference type="RefSeq" id="WP_152151198.1">
    <property type="nucleotide sequence ID" value="NZ_WEIO01000004.1"/>
</dbReference>
<keyword evidence="5" id="KW-0804">Transcription</keyword>
<dbReference type="InterPro" id="IPR027417">
    <property type="entry name" value="P-loop_NTPase"/>
</dbReference>
<dbReference type="Pfam" id="PF08448">
    <property type="entry name" value="PAS_4"/>
    <property type="match status" value="1"/>
</dbReference>
<dbReference type="SUPFAM" id="SSF55785">
    <property type="entry name" value="PYP-like sensor domain (PAS domain)"/>
    <property type="match status" value="1"/>
</dbReference>
<feature type="coiled-coil region" evidence="7">
    <location>
        <begin position="121"/>
        <end position="148"/>
    </location>
</feature>
<keyword evidence="2" id="KW-0058">Aromatic hydrocarbons catabolism</keyword>
<dbReference type="Pfam" id="PF00158">
    <property type="entry name" value="Sigma54_activat"/>
    <property type="match status" value="1"/>
</dbReference>
<dbReference type="Pfam" id="PF18024">
    <property type="entry name" value="HTH_50"/>
    <property type="match status" value="1"/>
</dbReference>
<keyword evidence="3" id="KW-0067">ATP-binding</keyword>
<evidence type="ECO:0000259" key="9">
    <source>
        <dbReference type="PROSITE" id="PS50112"/>
    </source>
</evidence>
<evidence type="ECO:0000256" key="1">
    <source>
        <dbReference type="ARBA" id="ARBA00022741"/>
    </source>
</evidence>
<dbReference type="PROSITE" id="PS00688">
    <property type="entry name" value="SIGMA54_INTERACT_3"/>
    <property type="match status" value="1"/>
</dbReference>
<dbReference type="PROSITE" id="PS50045">
    <property type="entry name" value="SIGMA54_INTERACT_4"/>
    <property type="match status" value="1"/>
</dbReference>
<dbReference type="GO" id="GO:0005524">
    <property type="term" value="F:ATP binding"/>
    <property type="evidence" value="ECO:0007669"/>
    <property type="project" value="UniProtKB-KW"/>
</dbReference>
<dbReference type="AlphaFoldDB" id="A0A6I1FLS8"/>
<evidence type="ECO:0000256" key="4">
    <source>
        <dbReference type="ARBA" id="ARBA00023015"/>
    </source>
</evidence>
<evidence type="ECO:0000259" key="8">
    <source>
        <dbReference type="PROSITE" id="PS50045"/>
    </source>
</evidence>
<dbReference type="SUPFAM" id="SSF52540">
    <property type="entry name" value="P-loop containing nucleoside triphosphate hydrolases"/>
    <property type="match status" value="1"/>
</dbReference>
<protein>
    <recommendedName>
        <fullName evidence="6">HTH-type transcriptional regulatory protein TyrR</fullName>
    </recommendedName>
</protein>
<dbReference type="FunFam" id="3.40.50.300:FF:000006">
    <property type="entry name" value="DNA-binding transcriptional regulator NtrC"/>
    <property type="match status" value="1"/>
</dbReference>
<dbReference type="Gene3D" id="1.10.10.60">
    <property type="entry name" value="Homeodomain-like"/>
    <property type="match status" value="1"/>
</dbReference>
<dbReference type="InterPro" id="IPR003593">
    <property type="entry name" value="AAA+_ATPase"/>
</dbReference>
<comment type="caution">
    <text evidence="10">The sequence shown here is derived from an EMBL/GenBank/DDBJ whole genome shotgun (WGS) entry which is preliminary data.</text>
</comment>
<keyword evidence="7" id="KW-0175">Coiled coil</keyword>
<evidence type="ECO:0000313" key="10">
    <source>
        <dbReference type="EMBL" id="KAB7707189.1"/>
    </source>
</evidence>
<proteinExistence type="predicted"/>
<dbReference type="SUPFAM" id="SSF46689">
    <property type="entry name" value="Homeodomain-like"/>
    <property type="match status" value="1"/>
</dbReference>